<reference evidence="2" key="1">
    <citation type="submission" date="2022-07" db="EMBL/GenBank/DDBJ databases">
        <title>The genome of Lyophyllum shimeji provides insight into the initial evolution of ectomycorrhizal fungal genome.</title>
        <authorList>
            <person name="Kobayashi Y."/>
            <person name="Shibata T."/>
            <person name="Hirakawa H."/>
            <person name="Shigenobu S."/>
            <person name="Nishiyama T."/>
            <person name="Yamada A."/>
            <person name="Hasebe M."/>
            <person name="Kawaguchi M."/>
        </authorList>
    </citation>
    <scope>NUCLEOTIDE SEQUENCE</scope>
    <source>
        <strain evidence="2">AT787</strain>
    </source>
</reference>
<dbReference type="Proteomes" id="UP001063166">
    <property type="component" value="Unassembled WGS sequence"/>
</dbReference>
<dbReference type="EMBL" id="BRPK01000004">
    <property type="protein sequence ID" value="GLB37898.1"/>
    <property type="molecule type" value="Genomic_DNA"/>
</dbReference>
<dbReference type="InterPro" id="IPR036047">
    <property type="entry name" value="F-box-like_dom_sf"/>
</dbReference>
<proteinExistence type="predicted"/>
<dbReference type="InterPro" id="IPR001810">
    <property type="entry name" value="F-box_dom"/>
</dbReference>
<sequence length="465" mass="52437">MAAEVHPESPSNKCPILNDDVLLNILSFCDISTVIAISETSRHLYTVASAREVWRVLLDELHRRNFVDLEPGKRLEDLTQSELVDLARRTVLGPPSFSFESGKDGLKLARQIILKQEVHHGPGILDWENETLLLPRSNYVLFRHLEFDCIDVARDKLIWRYTGPCNHYKVQAFTAKLVDDGRAAIIAVGIRTYEEYRQNLVEVLRLDLTTGSSTTLVLRTAPNTEHDNPFNRLRINGDFVVASLGSTNPYDIFVLRVSTGRCRSLHVPMDELDIDVLPGHLITLRSGNQPNTLTLAIFELLTLVQDDARTDTEQIMPVISETIDVARAPNPKFRISCHLSPLYVDSSRLWILISAGPRPPAEPPSTILCKYHVSHFPGYAISIRSKARWEHAGVIFPLPLGSSEISYAGWVETYYGGQHLYSLASNEPCVKNLDLPGRGDLTHLSPYSCAITYYQYDTIVMHYYE</sequence>
<dbReference type="AlphaFoldDB" id="A0A9P3ULR1"/>
<dbReference type="OrthoDB" id="3034290at2759"/>
<dbReference type="SUPFAM" id="SSF81383">
    <property type="entry name" value="F-box domain"/>
    <property type="match status" value="1"/>
</dbReference>
<feature type="domain" description="F-box" evidence="1">
    <location>
        <begin position="17"/>
        <end position="55"/>
    </location>
</feature>
<comment type="caution">
    <text evidence="2">The sequence shown here is derived from an EMBL/GenBank/DDBJ whole genome shotgun (WGS) entry which is preliminary data.</text>
</comment>
<evidence type="ECO:0000313" key="2">
    <source>
        <dbReference type="EMBL" id="GLB37898.1"/>
    </source>
</evidence>
<dbReference type="Gene3D" id="1.20.1280.50">
    <property type="match status" value="1"/>
</dbReference>
<gene>
    <name evidence="2" type="ORF">LshimejAT787_0409490</name>
</gene>
<evidence type="ECO:0000313" key="3">
    <source>
        <dbReference type="Proteomes" id="UP001063166"/>
    </source>
</evidence>
<organism evidence="2 3">
    <name type="scientific">Lyophyllum shimeji</name>
    <name type="common">Hon-shimeji</name>
    <name type="synonym">Tricholoma shimeji</name>
    <dbReference type="NCBI Taxonomy" id="47721"/>
    <lineage>
        <taxon>Eukaryota</taxon>
        <taxon>Fungi</taxon>
        <taxon>Dikarya</taxon>
        <taxon>Basidiomycota</taxon>
        <taxon>Agaricomycotina</taxon>
        <taxon>Agaricomycetes</taxon>
        <taxon>Agaricomycetidae</taxon>
        <taxon>Agaricales</taxon>
        <taxon>Tricholomatineae</taxon>
        <taxon>Lyophyllaceae</taxon>
        <taxon>Lyophyllum</taxon>
    </lineage>
</organism>
<name>A0A9P3ULR1_LYOSH</name>
<accession>A0A9P3ULR1</accession>
<protein>
    <recommendedName>
        <fullName evidence="1">F-box domain-containing protein</fullName>
    </recommendedName>
</protein>
<keyword evidence="3" id="KW-1185">Reference proteome</keyword>
<dbReference type="Pfam" id="PF00646">
    <property type="entry name" value="F-box"/>
    <property type="match status" value="1"/>
</dbReference>
<evidence type="ECO:0000259" key="1">
    <source>
        <dbReference type="Pfam" id="PF00646"/>
    </source>
</evidence>